<evidence type="ECO:0000313" key="4">
    <source>
        <dbReference type="Proteomes" id="UP000254620"/>
    </source>
</evidence>
<dbReference type="EMBL" id="UFSW01000002">
    <property type="protein sequence ID" value="SUV40491.1"/>
    <property type="molecule type" value="Genomic_DNA"/>
</dbReference>
<accession>A0A380Z0M4</accession>
<dbReference type="Proteomes" id="UP000254620">
    <property type="component" value="Unassembled WGS sequence"/>
</dbReference>
<name>A0A380Z0M4_AVIPA</name>
<evidence type="ECO:0000313" key="3">
    <source>
        <dbReference type="Proteomes" id="UP000254465"/>
    </source>
</evidence>
<dbReference type="Proteomes" id="UP000254465">
    <property type="component" value="Unassembled WGS sequence"/>
</dbReference>
<dbReference type="EMBL" id="UGHK01000001">
    <property type="protein sequence ID" value="STO70563.1"/>
    <property type="molecule type" value="Genomic_DNA"/>
</dbReference>
<evidence type="ECO:0000313" key="1">
    <source>
        <dbReference type="EMBL" id="STO70563.1"/>
    </source>
</evidence>
<evidence type="ECO:0000313" key="2">
    <source>
        <dbReference type="EMBL" id="SUV40491.1"/>
    </source>
</evidence>
<sequence length="46" mass="5534">MVVFPVHNKPSYPQEALRLFLFTGKTQKLDKFFFTYPQNDKKIENK</sequence>
<proteinExistence type="predicted"/>
<dbReference type="AlphaFoldDB" id="A0A380Z0M4"/>
<organism evidence="2 4">
    <name type="scientific">Avibacterium paragallinarum</name>
    <name type="common">Haemophilus gallinarum</name>
    <dbReference type="NCBI Taxonomy" id="728"/>
    <lineage>
        <taxon>Bacteria</taxon>
        <taxon>Pseudomonadati</taxon>
        <taxon>Pseudomonadota</taxon>
        <taxon>Gammaproteobacteria</taxon>
        <taxon>Pasteurellales</taxon>
        <taxon>Pasteurellaceae</taxon>
        <taxon>Avibacterium</taxon>
    </lineage>
</organism>
<protein>
    <submittedName>
        <fullName evidence="2">Uncharacterized protein</fullName>
    </submittedName>
</protein>
<gene>
    <name evidence="2" type="ORF">NCTC10926_02532</name>
    <name evidence="1" type="ORF">NCTC11296_00469</name>
</gene>
<reference evidence="3 4" key="1">
    <citation type="submission" date="2018-06" db="EMBL/GenBank/DDBJ databases">
        <authorList>
            <consortium name="Pathogen Informatics"/>
            <person name="Doyle S."/>
        </authorList>
    </citation>
    <scope>NUCLEOTIDE SEQUENCE [LARGE SCALE GENOMIC DNA]</scope>
    <source>
        <strain evidence="2 4">NCTC10926</strain>
        <strain evidence="1 3">NCTC11296</strain>
    </source>
</reference>